<dbReference type="OrthoDB" id="8454570at2"/>
<dbReference type="RefSeq" id="WP_127731591.1">
    <property type="nucleotide sequence ID" value="NZ_SACP01000017.1"/>
</dbReference>
<sequence length="171" mass="20285">MNLSEDALCEIFADAVKDRDDFRLWLLSKTKFFGEASGCRLLHEEQMSIRPRRRWWRHWWCHVPELNKDRETDIFMVFEAAPSQRRFALHIENKRDNYKFSDGQASAYAPRARHMLNDPRFLSHSDFQTILLAPTSFQARYEADAALFDIFISYEETARFLPAFQGTRISN</sequence>
<accession>A0A3S2V7F5</accession>
<dbReference type="EMBL" id="SACP01000017">
    <property type="protein sequence ID" value="RVU16216.1"/>
    <property type="molecule type" value="Genomic_DNA"/>
</dbReference>
<proteinExistence type="predicted"/>
<keyword evidence="2" id="KW-1185">Reference proteome</keyword>
<comment type="caution">
    <text evidence="1">The sequence shown here is derived from an EMBL/GenBank/DDBJ whole genome shotgun (WGS) entry which is preliminary data.</text>
</comment>
<evidence type="ECO:0000313" key="1">
    <source>
        <dbReference type="EMBL" id="RVU16216.1"/>
    </source>
</evidence>
<protein>
    <submittedName>
        <fullName evidence="1">Uncharacterized protein</fullName>
    </submittedName>
</protein>
<evidence type="ECO:0000313" key="2">
    <source>
        <dbReference type="Proteomes" id="UP000286997"/>
    </source>
</evidence>
<gene>
    <name evidence="1" type="ORF">EOE48_17865</name>
</gene>
<dbReference type="AlphaFoldDB" id="A0A3S2V7F5"/>
<organism evidence="1 2">
    <name type="scientific">Methylobacterium oryzihabitans</name>
    <dbReference type="NCBI Taxonomy" id="2499852"/>
    <lineage>
        <taxon>Bacteria</taxon>
        <taxon>Pseudomonadati</taxon>
        <taxon>Pseudomonadota</taxon>
        <taxon>Alphaproteobacteria</taxon>
        <taxon>Hyphomicrobiales</taxon>
        <taxon>Methylobacteriaceae</taxon>
        <taxon>Methylobacterium</taxon>
    </lineage>
</organism>
<name>A0A3S2V7F5_9HYPH</name>
<reference evidence="1 2" key="1">
    <citation type="submission" date="2019-01" db="EMBL/GenBank/DDBJ databases">
        <authorList>
            <person name="Chen W.-M."/>
        </authorList>
    </citation>
    <scope>NUCLEOTIDE SEQUENCE [LARGE SCALE GENOMIC DNA]</scope>
    <source>
        <strain evidence="1 2">TER-1</strain>
    </source>
</reference>
<dbReference type="Proteomes" id="UP000286997">
    <property type="component" value="Unassembled WGS sequence"/>
</dbReference>